<protein>
    <submittedName>
        <fullName evidence="10">Dolichyl-phosphate-mannose-protein mannosyltransferase</fullName>
    </submittedName>
</protein>
<proteinExistence type="predicted"/>
<keyword evidence="7 8" id="KW-0472">Membrane</keyword>
<accession>A0A1M6QWP1</accession>
<feature type="domain" description="ArnT-like N-terminal" evidence="9">
    <location>
        <begin position="34"/>
        <end position="194"/>
    </location>
</feature>
<dbReference type="GO" id="GO:0016763">
    <property type="term" value="F:pentosyltransferase activity"/>
    <property type="evidence" value="ECO:0007669"/>
    <property type="project" value="TreeGrafter"/>
</dbReference>
<dbReference type="EMBL" id="LT670846">
    <property type="protein sequence ID" value="SHK24651.1"/>
    <property type="molecule type" value="Genomic_DNA"/>
</dbReference>
<dbReference type="InterPro" id="IPR050297">
    <property type="entry name" value="LipidA_mod_glycosyltrf_83"/>
</dbReference>
<feature type="transmembrane region" description="Helical" evidence="8">
    <location>
        <begin position="57"/>
        <end position="74"/>
    </location>
</feature>
<evidence type="ECO:0000256" key="3">
    <source>
        <dbReference type="ARBA" id="ARBA00022676"/>
    </source>
</evidence>
<dbReference type="GO" id="GO:0005886">
    <property type="term" value="C:plasma membrane"/>
    <property type="evidence" value="ECO:0007669"/>
    <property type="project" value="UniProtKB-SubCell"/>
</dbReference>
<evidence type="ECO:0000259" key="9">
    <source>
        <dbReference type="Pfam" id="PF02366"/>
    </source>
</evidence>
<reference evidence="10 11" key="1">
    <citation type="submission" date="2016-11" db="EMBL/GenBank/DDBJ databases">
        <authorList>
            <person name="Jaros S."/>
            <person name="Januszkiewicz K."/>
            <person name="Wedrychowicz H."/>
        </authorList>
    </citation>
    <scope>NUCLEOTIDE SEQUENCE [LARGE SCALE GENOMIC DNA]</scope>
    <source>
        <strain evidence="10 11">DSM 19557</strain>
    </source>
</reference>
<feature type="transmembrane region" description="Helical" evidence="8">
    <location>
        <begin position="124"/>
        <end position="142"/>
    </location>
</feature>
<feature type="transmembrane region" description="Helical" evidence="8">
    <location>
        <begin position="233"/>
        <end position="250"/>
    </location>
</feature>
<evidence type="ECO:0000256" key="8">
    <source>
        <dbReference type="SAM" id="Phobius"/>
    </source>
</evidence>
<evidence type="ECO:0000256" key="5">
    <source>
        <dbReference type="ARBA" id="ARBA00022692"/>
    </source>
</evidence>
<dbReference type="GO" id="GO:0010041">
    <property type="term" value="P:response to iron(III) ion"/>
    <property type="evidence" value="ECO:0007669"/>
    <property type="project" value="TreeGrafter"/>
</dbReference>
<feature type="transmembrane region" description="Helical" evidence="8">
    <location>
        <begin position="310"/>
        <end position="328"/>
    </location>
</feature>
<sequence>MKKLLLSVFFFIFGNWLLSFTSLDEGRNMSAVLNMLQTGDFLRPFYNCSLRFEKPPLLYWLVAISSMLFGLNEFSARLVSGLSAIGTAFLTYTIAKDHVDKETAEKSFLVMLTFPHLWIESRAVVPEFLLTFFMTLSLYFFLKGKYLLGWISVGLAFLTKGPVGLVLPLLVYTLWKKDIKVFRPVYLLVFFLVGGSWYFYMLHEYGLEYFYKFFVYENVMRFTGQRQTHPYGLYYYPLVLFVSTIFYLPVYRKVILSIKGKLLPFFIWFSVVFVFFSLSKNKLHHYILFAYPPLAVLIAYNVSQTYIKRILTVSFLLLCGLLLFAYRWEQERFVHKLRKFPDVQRIELHFYKAENSSLVFYLGRCIPQTERPEGYVVSKEVSNGCSVLLEGKEFDGNYYLLRCLPY</sequence>
<dbReference type="PANTHER" id="PTHR33908">
    <property type="entry name" value="MANNOSYLTRANSFERASE YKCB-RELATED"/>
    <property type="match status" value="1"/>
</dbReference>
<dbReference type="GO" id="GO:0000030">
    <property type="term" value="F:mannosyltransferase activity"/>
    <property type="evidence" value="ECO:0007669"/>
    <property type="project" value="InterPro"/>
</dbReference>
<keyword evidence="5 8" id="KW-0812">Transmembrane</keyword>
<evidence type="ECO:0000256" key="7">
    <source>
        <dbReference type="ARBA" id="ARBA00023136"/>
    </source>
</evidence>
<dbReference type="STRING" id="381751.SAMN05444391_0428"/>
<gene>
    <name evidence="10" type="ORF">SAMN05444391_0428</name>
</gene>
<feature type="transmembrane region" description="Helical" evidence="8">
    <location>
        <begin position="262"/>
        <end position="279"/>
    </location>
</feature>
<keyword evidence="11" id="KW-1185">Reference proteome</keyword>
<dbReference type="AlphaFoldDB" id="A0A1M6QWP1"/>
<dbReference type="RefSeq" id="WP_231967138.1">
    <property type="nucleotide sequence ID" value="NZ_LT670846.1"/>
</dbReference>
<feature type="transmembrane region" description="Helical" evidence="8">
    <location>
        <begin position="285"/>
        <end position="303"/>
    </location>
</feature>
<dbReference type="Pfam" id="PF02366">
    <property type="entry name" value="PMT"/>
    <property type="match status" value="1"/>
</dbReference>
<name>A0A1M6QWP1_9AQUI</name>
<comment type="subcellular location">
    <subcellularLocation>
        <location evidence="1">Cell membrane</location>
        <topology evidence="1">Multi-pass membrane protein</topology>
    </subcellularLocation>
</comment>
<evidence type="ECO:0000256" key="2">
    <source>
        <dbReference type="ARBA" id="ARBA00022475"/>
    </source>
</evidence>
<dbReference type="GO" id="GO:0009103">
    <property type="term" value="P:lipopolysaccharide biosynthetic process"/>
    <property type="evidence" value="ECO:0007669"/>
    <property type="project" value="UniProtKB-ARBA"/>
</dbReference>
<evidence type="ECO:0000256" key="1">
    <source>
        <dbReference type="ARBA" id="ARBA00004651"/>
    </source>
</evidence>
<keyword evidence="4 10" id="KW-0808">Transferase</keyword>
<dbReference type="Proteomes" id="UP000189810">
    <property type="component" value="Chromosome I"/>
</dbReference>
<evidence type="ECO:0000313" key="10">
    <source>
        <dbReference type="EMBL" id="SHK24651.1"/>
    </source>
</evidence>
<feature type="transmembrane region" description="Helical" evidence="8">
    <location>
        <begin position="184"/>
        <end position="202"/>
    </location>
</feature>
<organism evidence="10 11">
    <name type="scientific">Thermocrinis minervae</name>
    <dbReference type="NCBI Taxonomy" id="381751"/>
    <lineage>
        <taxon>Bacteria</taxon>
        <taxon>Pseudomonadati</taxon>
        <taxon>Aquificota</taxon>
        <taxon>Aquificia</taxon>
        <taxon>Aquificales</taxon>
        <taxon>Aquificaceae</taxon>
        <taxon>Thermocrinis</taxon>
    </lineage>
</organism>
<feature type="transmembrane region" description="Helical" evidence="8">
    <location>
        <begin position="148"/>
        <end position="172"/>
    </location>
</feature>
<dbReference type="InterPro" id="IPR003342">
    <property type="entry name" value="ArnT-like_N"/>
</dbReference>
<keyword evidence="3 10" id="KW-0328">Glycosyltransferase</keyword>
<dbReference type="PANTHER" id="PTHR33908:SF3">
    <property type="entry name" value="UNDECAPRENYL PHOSPHATE-ALPHA-4-AMINO-4-DEOXY-L-ARABINOSE ARABINOSYL TRANSFERASE"/>
    <property type="match status" value="1"/>
</dbReference>
<dbReference type="GO" id="GO:0006493">
    <property type="term" value="P:protein O-linked glycosylation"/>
    <property type="evidence" value="ECO:0007669"/>
    <property type="project" value="InterPro"/>
</dbReference>
<keyword evidence="2" id="KW-1003">Cell membrane</keyword>
<keyword evidence="6 8" id="KW-1133">Transmembrane helix</keyword>
<evidence type="ECO:0000313" key="11">
    <source>
        <dbReference type="Proteomes" id="UP000189810"/>
    </source>
</evidence>
<evidence type="ECO:0000256" key="4">
    <source>
        <dbReference type="ARBA" id="ARBA00022679"/>
    </source>
</evidence>
<evidence type="ECO:0000256" key="6">
    <source>
        <dbReference type="ARBA" id="ARBA00022989"/>
    </source>
</evidence>